<reference evidence="4 5" key="1">
    <citation type="submission" date="2018-11" db="EMBL/GenBank/DDBJ databases">
        <title>Genome sequence of Saitozyma podzolica DSM 27192.</title>
        <authorList>
            <person name="Aliyu H."/>
            <person name="Gorte O."/>
            <person name="Ochsenreither K."/>
        </authorList>
    </citation>
    <scope>NUCLEOTIDE SEQUENCE [LARGE SCALE GENOMIC DNA]</scope>
    <source>
        <strain evidence="4 5">DSM 27192</strain>
    </source>
</reference>
<sequence>MFSPSRSGAAGPSKPDELDISPILAAELATEYSALRAPGNCPRGMYLVPSTETFLRWHGVFFVHRGPYAGSVLRFTMVFPKTYPAHPPTNRFDSDVFHPMVDPKSKTWYPGGRLSHWQPRVHHVSHLLHHLKRSFKTAWLEIITEDEAVNKQVWSLYHHSHQTFLSMTSQRSLHSSSRSVLFPSEMTVAHGSPASKAPLSPTTPHHGHGHRRDLSGTSDAGDPGPIVFRQIGDEAGEGIWKELERSLG</sequence>
<dbReference type="SUPFAM" id="SSF54495">
    <property type="entry name" value="UBC-like"/>
    <property type="match status" value="1"/>
</dbReference>
<feature type="region of interest" description="Disordered" evidence="2">
    <location>
        <begin position="188"/>
        <end position="228"/>
    </location>
</feature>
<dbReference type="EMBL" id="RSCD01000017">
    <property type="protein sequence ID" value="RSH87330.1"/>
    <property type="molecule type" value="Genomic_DNA"/>
</dbReference>
<dbReference type="InterPro" id="IPR050113">
    <property type="entry name" value="Ub_conjugating_enzyme"/>
</dbReference>
<dbReference type="STRING" id="1890683.A0A427Y893"/>
<dbReference type="InterPro" id="IPR000608">
    <property type="entry name" value="UBC"/>
</dbReference>
<dbReference type="SMART" id="SM00212">
    <property type="entry name" value="UBCc"/>
    <property type="match status" value="1"/>
</dbReference>
<keyword evidence="5" id="KW-1185">Reference proteome</keyword>
<dbReference type="Proteomes" id="UP000279259">
    <property type="component" value="Unassembled WGS sequence"/>
</dbReference>
<name>A0A427Y893_9TREE</name>
<protein>
    <recommendedName>
        <fullName evidence="3">UBC core domain-containing protein</fullName>
    </recommendedName>
</protein>
<dbReference type="Pfam" id="PF00179">
    <property type="entry name" value="UQ_con"/>
    <property type="match status" value="1"/>
</dbReference>
<accession>A0A427Y893</accession>
<proteinExistence type="predicted"/>
<dbReference type="AlphaFoldDB" id="A0A427Y893"/>
<feature type="domain" description="UBC core" evidence="3">
    <location>
        <begin position="23"/>
        <end position="177"/>
    </location>
</feature>
<dbReference type="CDD" id="cd23814">
    <property type="entry name" value="UEV_AKTIP"/>
    <property type="match status" value="1"/>
</dbReference>
<evidence type="ECO:0000256" key="1">
    <source>
        <dbReference type="ARBA" id="ARBA00022786"/>
    </source>
</evidence>
<evidence type="ECO:0000313" key="4">
    <source>
        <dbReference type="EMBL" id="RSH87330.1"/>
    </source>
</evidence>
<dbReference type="InterPro" id="IPR016135">
    <property type="entry name" value="UBQ-conjugating_enzyme/RWD"/>
</dbReference>
<evidence type="ECO:0000259" key="3">
    <source>
        <dbReference type="PROSITE" id="PS50127"/>
    </source>
</evidence>
<evidence type="ECO:0000313" key="5">
    <source>
        <dbReference type="Proteomes" id="UP000279259"/>
    </source>
</evidence>
<gene>
    <name evidence="4" type="ORF">EHS25_003239</name>
</gene>
<keyword evidence="1" id="KW-0833">Ubl conjugation pathway</keyword>
<dbReference type="PANTHER" id="PTHR24067">
    <property type="entry name" value="UBIQUITIN-CONJUGATING ENZYME E2"/>
    <property type="match status" value="1"/>
</dbReference>
<comment type="caution">
    <text evidence="4">The sequence shown here is derived from an EMBL/GenBank/DDBJ whole genome shotgun (WGS) entry which is preliminary data.</text>
</comment>
<evidence type="ECO:0000256" key="2">
    <source>
        <dbReference type="SAM" id="MobiDB-lite"/>
    </source>
</evidence>
<dbReference type="OrthoDB" id="5596422at2759"/>
<organism evidence="4 5">
    <name type="scientific">Saitozyma podzolica</name>
    <dbReference type="NCBI Taxonomy" id="1890683"/>
    <lineage>
        <taxon>Eukaryota</taxon>
        <taxon>Fungi</taxon>
        <taxon>Dikarya</taxon>
        <taxon>Basidiomycota</taxon>
        <taxon>Agaricomycotina</taxon>
        <taxon>Tremellomycetes</taxon>
        <taxon>Tremellales</taxon>
        <taxon>Trimorphomycetaceae</taxon>
        <taxon>Saitozyma</taxon>
    </lineage>
</organism>
<dbReference type="PROSITE" id="PS50127">
    <property type="entry name" value="UBC_2"/>
    <property type="match status" value="1"/>
</dbReference>
<dbReference type="Gene3D" id="3.10.110.10">
    <property type="entry name" value="Ubiquitin Conjugating Enzyme"/>
    <property type="match status" value="1"/>
</dbReference>